<dbReference type="EMBL" id="BK059102">
    <property type="protein sequence ID" value="DAE30118.1"/>
    <property type="molecule type" value="Genomic_DNA"/>
</dbReference>
<evidence type="ECO:0000313" key="1">
    <source>
        <dbReference type="EMBL" id="DAE30118.1"/>
    </source>
</evidence>
<accession>A0A8S5RFF4</accession>
<protein>
    <submittedName>
        <fullName evidence="1">Uncharacterized protein</fullName>
    </submittedName>
</protein>
<sequence>MAYKTGWMKKIINGVSTKVFAFAHAKTVYSDFTNKLTLEDFLQTKKLRIFVDKSDSDYYREIEPVSGNPEIKTPPIIVKGSATSYSSDSDNDISGEDYSYVQKKDVSFDVLDSLILSAQTTSGVKVTPGNSTRFGGGYYRVSGTATADVAIPLYSVSKPLSDALWFAGKISSSMSANTFYYLISDTAGNSVEIGTDEAKTQSVKLGTHSGTVTVSLVVKSGTKVTLNAVVRGGYKKQYTFYDVGSKKYSDKIDNVVDAVLDVKNTANFSHNIPRIVQKDITSYITDGTFYKRLNGTDGFDLFEDIYVGDYIKMSRAITCPDSTNGTVGSQYVTIAGLDTMMYNGEDGKYVNYHHAVMVPGQGFEGIQHFGRHAMNATNTTEGGYVASVMDQSVLGAVATEGSTASGATINQQLYAEFGSHLKTTDELLSSSINATGINRFGMASGCSDNWGWAMRQAVLMSEVEVYGSPIWSSSGYDTGIAKVQLPLFVNSRRAMNSRTSWYCLKDVASSSRFCVCNDTGSAYYGGAGNTWNGVRPRFILS</sequence>
<organism evidence="1">
    <name type="scientific">virus sp. ctQmo6</name>
    <dbReference type="NCBI Taxonomy" id="2827990"/>
    <lineage>
        <taxon>Viruses</taxon>
    </lineage>
</organism>
<name>A0A8S5RFF4_9VIRU</name>
<proteinExistence type="predicted"/>
<reference evidence="1" key="1">
    <citation type="journal article" date="2021" name="Proc. Natl. Acad. Sci. U.S.A.">
        <title>A Catalog of Tens of Thousands of Viruses from Human Metagenomes Reveals Hidden Associations with Chronic Diseases.</title>
        <authorList>
            <person name="Tisza M.J."/>
            <person name="Buck C.B."/>
        </authorList>
    </citation>
    <scope>NUCLEOTIDE SEQUENCE</scope>
    <source>
        <strain evidence="1">CtQmo6</strain>
    </source>
</reference>